<comment type="caution">
    <text evidence="2">The sequence shown here is derived from an EMBL/GenBank/DDBJ whole genome shotgun (WGS) entry which is preliminary data.</text>
</comment>
<evidence type="ECO:0000256" key="1">
    <source>
        <dbReference type="SAM" id="MobiDB-lite"/>
    </source>
</evidence>
<feature type="region of interest" description="Disordered" evidence="1">
    <location>
        <begin position="49"/>
        <end position="92"/>
    </location>
</feature>
<accession>A0A2Z6QRA7</accession>
<sequence length="147" mass="17489">MGFVHHCLKCRLISMVCSFTKTIIEIRDNFNTRIARIYIRVDAFTYSTTDSEDVGNDDKDSDSDDENSDNDDENRNSDDENNVRSDEDEERGQLIRNYRDEIHRIITRGHRTLRIQRQGRRDWIIQSSRRNTLFCYTQIMKISSNFI</sequence>
<evidence type="ECO:0000313" key="3">
    <source>
        <dbReference type="Proteomes" id="UP000247702"/>
    </source>
</evidence>
<keyword evidence="3" id="KW-1185">Reference proteome</keyword>
<evidence type="ECO:0000313" key="2">
    <source>
        <dbReference type="EMBL" id="GBB87554.1"/>
    </source>
</evidence>
<reference evidence="2 3" key="1">
    <citation type="submission" date="2017-11" db="EMBL/GenBank/DDBJ databases">
        <title>The genome of Rhizophagus clarus HR1 reveals common genetic basis of auxotrophy among arbuscular mycorrhizal fungi.</title>
        <authorList>
            <person name="Kobayashi Y."/>
        </authorList>
    </citation>
    <scope>NUCLEOTIDE SEQUENCE [LARGE SCALE GENOMIC DNA]</scope>
    <source>
        <strain evidence="2 3">HR1</strain>
    </source>
</reference>
<organism evidence="2 3">
    <name type="scientific">Rhizophagus clarus</name>
    <dbReference type="NCBI Taxonomy" id="94130"/>
    <lineage>
        <taxon>Eukaryota</taxon>
        <taxon>Fungi</taxon>
        <taxon>Fungi incertae sedis</taxon>
        <taxon>Mucoromycota</taxon>
        <taxon>Glomeromycotina</taxon>
        <taxon>Glomeromycetes</taxon>
        <taxon>Glomerales</taxon>
        <taxon>Glomeraceae</taxon>
        <taxon>Rhizophagus</taxon>
    </lineage>
</organism>
<dbReference type="Proteomes" id="UP000247702">
    <property type="component" value="Unassembled WGS sequence"/>
</dbReference>
<proteinExistence type="predicted"/>
<name>A0A2Z6QRA7_9GLOM</name>
<feature type="compositionally biased region" description="Basic and acidic residues" evidence="1">
    <location>
        <begin position="73"/>
        <end position="92"/>
    </location>
</feature>
<gene>
    <name evidence="2" type="ORF">RclHR1_01400007</name>
</gene>
<feature type="compositionally biased region" description="Acidic residues" evidence="1">
    <location>
        <begin position="50"/>
        <end position="72"/>
    </location>
</feature>
<dbReference type="AlphaFoldDB" id="A0A2Z6QRA7"/>
<dbReference type="EMBL" id="BEXD01000447">
    <property type="protein sequence ID" value="GBB87554.1"/>
    <property type="molecule type" value="Genomic_DNA"/>
</dbReference>
<protein>
    <submittedName>
        <fullName evidence="2">Uncharacterized protein</fullName>
    </submittedName>
</protein>